<proteinExistence type="inferred from homology"/>
<dbReference type="InterPro" id="IPR051205">
    <property type="entry name" value="UbiH/COQ6_monooxygenase"/>
</dbReference>
<keyword evidence="9" id="KW-0812">Transmembrane</keyword>
<dbReference type="GO" id="GO:0006744">
    <property type="term" value="P:ubiquinone biosynthetic process"/>
    <property type="evidence" value="ECO:0007669"/>
    <property type="project" value="UniProtKB-UniPathway"/>
</dbReference>
<evidence type="ECO:0000256" key="7">
    <source>
        <dbReference type="ARBA" id="ARBA00023033"/>
    </source>
</evidence>
<comment type="cofactor">
    <cofactor evidence="1">
        <name>FAD</name>
        <dbReference type="ChEBI" id="CHEBI:57692"/>
    </cofactor>
</comment>
<evidence type="ECO:0000259" key="10">
    <source>
        <dbReference type="Pfam" id="PF01494"/>
    </source>
</evidence>
<dbReference type="EMBL" id="CP004387">
    <property type="protein sequence ID" value="AJD46618.1"/>
    <property type="molecule type" value="Genomic_DNA"/>
</dbReference>
<keyword evidence="6" id="KW-0560">Oxidoreductase</keyword>
<keyword evidence="7" id="KW-0503">Monooxygenase</keyword>
<dbReference type="InterPro" id="IPR018168">
    <property type="entry name" value="Ubi_Hdrlase_CS"/>
</dbReference>
<dbReference type="STRING" id="391936.S7S_00970"/>
<dbReference type="FunFam" id="3.50.50.60:FF:000021">
    <property type="entry name" value="Ubiquinone biosynthesis monooxygenase COQ6"/>
    <property type="match status" value="1"/>
</dbReference>
<dbReference type="SUPFAM" id="SSF51905">
    <property type="entry name" value="FAD/NAD(P)-binding domain"/>
    <property type="match status" value="1"/>
</dbReference>
<dbReference type="KEGG" id="apac:S7S_00970"/>
<keyword evidence="5" id="KW-0274">FAD</keyword>
<evidence type="ECO:0000313" key="12">
    <source>
        <dbReference type="Proteomes" id="UP000006764"/>
    </source>
</evidence>
<keyword evidence="9" id="KW-1133">Transmembrane helix</keyword>
<dbReference type="Proteomes" id="UP000006764">
    <property type="component" value="Chromosome"/>
</dbReference>
<organism evidence="11 12">
    <name type="scientific">Isoalcanivorax pacificus W11-5</name>
    <dbReference type="NCBI Taxonomy" id="391936"/>
    <lineage>
        <taxon>Bacteria</taxon>
        <taxon>Pseudomonadati</taxon>
        <taxon>Pseudomonadota</taxon>
        <taxon>Gammaproteobacteria</taxon>
        <taxon>Oceanospirillales</taxon>
        <taxon>Alcanivoracaceae</taxon>
        <taxon>Isoalcanivorax</taxon>
    </lineage>
</organism>
<name>A0A0B4XJ76_9GAMM</name>
<dbReference type="NCBIfam" id="TIGR01988">
    <property type="entry name" value="Ubi-OHases"/>
    <property type="match status" value="1"/>
</dbReference>
<gene>
    <name evidence="11" type="ORF">S7S_00970</name>
</gene>
<keyword evidence="4" id="KW-0285">Flavoprotein</keyword>
<comment type="pathway">
    <text evidence="2">Cofactor biosynthesis; ubiquinone biosynthesis.</text>
</comment>
<dbReference type="Gene3D" id="3.50.50.60">
    <property type="entry name" value="FAD/NAD(P)-binding domain"/>
    <property type="match status" value="2"/>
</dbReference>
<accession>A0A0B4XJ76</accession>
<sequence>MASNTERDILIIGGGMAGGLLAGALIGSGWRVTLLDAATTPIMPDGLGRPRVSALTEASQQMLARTGAWAMLPPARVQPYQDMQVWDGDGTGEVHFNAAEVGAEALGWIVENDAVVAAQYQAVTAAGDVQWLTGAPVQNIRREQDLWQVMLADGRVFSAPMLVGADGARSGVRDTLGIPGAHQDTGHVAIVGTVQMALPHDGCARQRFIHTGPLALLPLFGDGHQCSIVWSVWAAEAERLMALGEDAFNEALTQASQGCRGALRMLGPRAAFPIRELHASDYVRDGAALIGDAAHVVHPLAGQGINLGMLDAAVLAEEFTRARERGLPFYHPAALARYQRRRRGHNALMLNALRGFKVLFEQPSLEVRLLRNVGMNLVNRAAPVKRLLAQQALGRSGDMPALARR</sequence>
<dbReference type="GO" id="GO:0071949">
    <property type="term" value="F:FAD binding"/>
    <property type="evidence" value="ECO:0007669"/>
    <property type="project" value="InterPro"/>
</dbReference>
<dbReference type="RefSeq" id="WP_008736079.1">
    <property type="nucleotide sequence ID" value="NZ_CP004387.1"/>
</dbReference>
<evidence type="ECO:0000256" key="3">
    <source>
        <dbReference type="ARBA" id="ARBA00005349"/>
    </source>
</evidence>
<reference evidence="11 12" key="1">
    <citation type="journal article" date="2012" name="J. Bacteriol.">
        <title>Genome sequence of an alkane-degrading bacterium, Alcanivorax pacificus type strain W11-5, isolated from deep sea sediment.</title>
        <authorList>
            <person name="Lai Q."/>
            <person name="Shao Z."/>
        </authorList>
    </citation>
    <scope>NUCLEOTIDE SEQUENCE [LARGE SCALE GENOMIC DNA]</scope>
    <source>
        <strain evidence="11 12">W11-5</strain>
    </source>
</reference>
<evidence type="ECO:0000256" key="9">
    <source>
        <dbReference type="SAM" id="Phobius"/>
    </source>
</evidence>
<dbReference type="PRINTS" id="PR00420">
    <property type="entry name" value="RNGMNOXGNASE"/>
</dbReference>
<dbReference type="GO" id="GO:0019168">
    <property type="term" value="F:2-polyprenylphenol 6-hydroxylase activity"/>
    <property type="evidence" value="ECO:0007669"/>
    <property type="project" value="TreeGrafter"/>
</dbReference>
<dbReference type="InterPro" id="IPR036188">
    <property type="entry name" value="FAD/NAD-bd_sf"/>
</dbReference>
<feature type="domain" description="FAD-binding" evidence="10">
    <location>
        <begin position="8"/>
        <end position="333"/>
    </location>
</feature>
<dbReference type="UniPathway" id="UPA00232"/>
<dbReference type="InterPro" id="IPR010971">
    <property type="entry name" value="UbiH/COQ6"/>
</dbReference>
<dbReference type="OrthoDB" id="9769565at2"/>
<evidence type="ECO:0000256" key="8">
    <source>
        <dbReference type="ARBA" id="ARBA00065734"/>
    </source>
</evidence>
<keyword evidence="9" id="KW-0472">Membrane</keyword>
<keyword evidence="12" id="KW-1185">Reference proteome</keyword>
<dbReference type="Pfam" id="PF01494">
    <property type="entry name" value="FAD_binding_3"/>
    <property type="match status" value="1"/>
</dbReference>
<evidence type="ECO:0000256" key="5">
    <source>
        <dbReference type="ARBA" id="ARBA00022827"/>
    </source>
</evidence>
<comment type="subunit">
    <text evidence="8">Component of the Ubi complex metabolon, which regroups five ubiquinone biosynthesis proteins (UbiE, UbiF, UbiG, UbiH and UbiI) and two accessory factors (UbiK and the lipid-binding protein UbiJ).</text>
</comment>
<dbReference type="PANTHER" id="PTHR43876">
    <property type="entry name" value="UBIQUINONE BIOSYNTHESIS MONOOXYGENASE COQ6, MITOCHONDRIAL"/>
    <property type="match status" value="1"/>
</dbReference>
<dbReference type="InterPro" id="IPR002938">
    <property type="entry name" value="FAD-bd"/>
</dbReference>
<protein>
    <submittedName>
        <fullName evidence="11">Oxygenase</fullName>
    </submittedName>
</protein>
<evidence type="ECO:0000313" key="11">
    <source>
        <dbReference type="EMBL" id="AJD46618.1"/>
    </source>
</evidence>
<evidence type="ECO:0000256" key="1">
    <source>
        <dbReference type="ARBA" id="ARBA00001974"/>
    </source>
</evidence>
<comment type="similarity">
    <text evidence="3">Belongs to the UbiH/COQ6 family.</text>
</comment>
<dbReference type="PANTHER" id="PTHR43876:SF7">
    <property type="entry name" value="UBIQUINONE BIOSYNTHESIS MONOOXYGENASE COQ6, MITOCHONDRIAL"/>
    <property type="match status" value="1"/>
</dbReference>
<evidence type="ECO:0000256" key="4">
    <source>
        <dbReference type="ARBA" id="ARBA00022630"/>
    </source>
</evidence>
<dbReference type="PROSITE" id="PS01304">
    <property type="entry name" value="UBIH"/>
    <property type="match status" value="1"/>
</dbReference>
<dbReference type="AlphaFoldDB" id="A0A0B4XJ76"/>
<evidence type="ECO:0000256" key="2">
    <source>
        <dbReference type="ARBA" id="ARBA00004749"/>
    </source>
</evidence>
<dbReference type="GO" id="GO:0110142">
    <property type="term" value="C:ubiquinone biosynthesis complex"/>
    <property type="evidence" value="ECO:0007669"/>
    <property type="project" value="UniProtKB-ARBA"/>
</dbReference>
<feature type="transmembrane region" description="Helical" evidence="9">
    <location>
        <begin position="9"/>
        <end position="30"/>
    </location>
</feature>
<evidence type="ECO:0000256" key="6">
    <source>
        <dbReference type="ARBA" id="ARBA00023002"/>
    </source>
</evidence>
<dbReference type="HOGENOM" id="CLU_009665_8_3_6"/>